<dbReference type="OrthoDB" id="20035at2759"/>
<evidence type="ECO:0000313" key="2">
    <source>
        <dbReference type="EMBL" id="TNN84190.1"/>
    </source>
</evidence>
<dbReference type="AlphaFoldDB" id="A0A4Z2J1U1"/>
<proteinExistence type="predicted"/>
<dbReference type="EMBL" id="SRLO01000028">
    <property type="protein sequence ID" value="TNN84190.1"/>
    <property type="molecule type" value="Genomic_DNA"/>
</dbReference>
<dbReference type="Proteomes" id="UP000314294">
    <property type="component" value="Unassembled WGS sequence"/>
</dbReference>
<protein>
    <submittedName>
        <fullName evidence="2">Uncharacterized protein</fullName>
    </submittedName>
</protein>
<comment type="caution">
    <text evidence="2">The sequence shown here is derived from an EMBL/GenBank/DDBJ whole genome shotgun (WGS) entry which is preliminary data.</text>
</comment>
<feature type="region of interest" description="Disordered" evidence="1">
    <location>
        <begin position="1"/>
        <end position="23"/>
    </location>
</feature>
<name>A0A4Z2J1U1_9TELE</name>
<reference evidence="2 3" key="1">
    <citation type="submission" date="2019-03" db="EMBL/GenBank/DDBJ databases">
        <title>First draft genome of Liparis tanakae, snailfish: a comprehensive survey of snailfish specific genes.</title>
        <authorList>
            <person name="Kim W."/>
            <person name="Song I."/>
            <person name="Jeong J.-H."/>
            <person name="Kim D."/>
            <person name="Kim S."/>
            <person name="Ryu S."/>
            <person name="Song J.Y."/>
            <person name="Lee S.K."/>
        </authorList>
    </citation>
    <scope>NUCLEOTIDE SEQUENCE [LARGE SCALE GENOMIC DNA]</scope>
    <source>
        <tissue evidence="2">Muscle</tissue>
    </source>
</reference>
<organism evidence="2 3">
    <name type="scientific">Liparis tanakae</name>
    <name type="common">Tanaka's snailfish</name>
    <dbReference type="NCBI Taxonomy" id="230148"/>
    <lineage>
        <taxon>Eukaryota</taxon>
        <taxon>Metazoa</taxon>
        <taxon>Chordata</taxon>
        <taxon>Craniata</taxon>
        <taxon>Vertebrata</taxon>
        <taxon>Euteleostomi</taxon>
        <taxon>Actinopterygii</taxon>
        <taxon>Neopterygii</taxon>
        <taxon>Teleostei</taxon>
        <taxon>Neoteleostei</taxon>
        <taxon>Acanthomorphata</taxon>
        <taxon>Eupercaria</taxon>
        <taxon>Perciformes</taxon>
        <taxon>Cottioidei</taxon>
        <taxon>Cottales</taxon>
        <taxon>Liparidae</taxon>
        <taxon>Liparis</taxon>
    </lineage>
</organism>
<accession>A0A4Z2J1U1</accession>
<evidence type="ECO:0000313" key="3">
    <source>
        <dbReference type="Proteomes" id="UP000314294"/>
    </source>
</evidence>
<sequence>MLGQQNAKHRKRPTAELTPRANPGQLTLGLYSHFRKRFIVPSPPSFVTDPSSPLRVPVCLTVPAAAR</sequence>
<keyword evidence="3" id="KW-1185">Reference proteome</keyword>
<gene>
    <name evidence="2" type="ORF">EYF80_005517</name>
</gene>
<evidence type="ECO:0000256" key="1">
    <source>
        <dbReference type="SAM" id="MobiDB-lite"/>
    </source>
</evidence>